<evidence type="ECO:0000313" key="2">
    <source>
        <dbReference type="EMBL" id="GGD33381.1"/>
    </source>
</evidence>
<dbReference type="InterPro" id="IPR010359">
    <property type="entry name" value="IrrE_HExxH"/>
</dbReference>
<dbReference type="AlphaFoldDB" id="A0A916Y7D3"/>
<sequence length="152" mass="17344">MKYLLDVAHVLGVTIVYTDLTHLHRDGDYDHSTKTIRLQPNMTIRLKRSVLAHEIAHAIHGDVRTMFGPVNAKQERRADEWAALHLIRLDDYRRAEEIHNGHAPAIALELDVITRTVDAYRSMLERIGDMVYLRPGLGAGQWRAKIHLPEAA</sequence>
<feature type="domain" description="IrrE N-terminal-like" evidence="1">
    <location>
        <begin position="10"/>
        <end position="97"/>
    </location>
</feature>
<reference evidence="2" key="1">
    <citation type="journal article" date="2014" name="Int. J. Syst. Evol. Microbiol.">
        <title>Complete genome sequence of Corynebacterium casei LMG S-19264T (=DSM 44701T), isolated from a smear-ripened cheese.</title>
        <authorList>
            <consortium name="US DOE Joint Genome Institute (JGI-PGF)"/>
            <person name="Walter F."/>
            <person name="Albersmeier A."/>
            <person name="Kalinowski J."/>
            <person name="Ruckert C."/>
        </authorList>
    </citation>
    <scope>NUCLEOTIDE SEQUENCE</scope>
    <source>
        <strain evidence="2">CGMCC 1.15152</strain>
    </source>
</reference>
<accession>A0A916Y7D3</accession>
<protein>
    <recommendedName>
        <fullName evidence="1">IrrE N-terminal-like domain-containing protein</fullName>
    </recommendedName>
</protein>
<dbReference type="RefSeq" id="WP_188711389.1">
    <property type="nucleotide sequence ID" value="NZ_BMHO01000001.1"/>
</dbReference>
<gene>
    <name evidence="2" type="ORF">GCM10010915_12200</name>
</gene>
<dbReference type="Pfam" id="PF06114">
    <property type="entry name" value="Peptidase_M78"/>
    <property type="match status" value="1"/>
</dbReference>
<dbReference type="EMBL" id="BMHO01000001">
    <property type="protein sequence ID" value="GGD33381.1"/>
    <property type="molecule type" value="Genomic_DNA"/>
</dbReference>
<name>A0A916Y7D3_9MICO</name>
<evidence type="ECO:0000259" key="1">
    <source>
        <dbReference type="Pfam" id="PF06114"/>
    </source>
</evidence>
<reference evidence="2" key="2">
    <citation type="submission" date="2020-09" db="EMBL/GenBank/DDBJ databases">
        <authorList>
            <person name="Sun Q."/>
            <person name="Zhou Y."/>
        </authorList>
    </citation>
    <scope>NUCLEOTIDE SEQUENCE</scope>
    <source>
        <strain evidence="2">CGMCC 1.15152</strain>
    </source>
</reference>
<dbReference type="Gene3D" id="1.10.10.2910">
    <property type="match status" value="1"/>
</dbReference>
<organism evidence="2 3">
    <name type="scientific">Microbacterium faecale</name>
    <dbReference type="NCBI Taxonomy" id="1804630"/>
    <lineage>
        <taxon>Bacteria</taxon>
        <taxon>Bacillati</taxon>
        <taxon>Actinomycetota</taxon>
        <taxon>Actinomycetes</taxon>
        <taxon>Micrococcales</taxon>
        <taxon>Microbacteriaceae</taxon>
        <taxon>Microbacterium</taxon>
    </lineage>
</organism>
<dbReference type="Proteomes" id="UP000633205">
    <property type="component" value="Unassembled WGS sequence"/>
</dbReference>
<evidence type="ECO:0000313" key="3">
    <source>
        <dbReference type="Proteomes" id="UP000633205"/>
    </source>
</evidence>
<comment type="caution">
    <text evidence="2">The sequence shown here is derived from an EMBL/GenBank/DDBJ whole genome shotgun (WGS) entry which is preliminary data.</text>
</comment>
<proteinExistence type="predicted"/>
<keyword evidence="3" id="KW-1185">Reference proteome</keyword>